<reference evidence="3" key="2">
    <citation type="submission" date="2020-04" db="EMBL/GenBank/DDBJ databases">
        <authorList>
            <consortium name="NCBI Genome Project"/>
        </authorList>
    </citation>
    <scope>NUCLEOTIDE SEQUENCE</scope>
    <source>
        <strain evidence="3">CBS 781.70</strain>
    </source>
</reference>
<name>A0A6G1G0Q8_9PEZI</name>
<evidence type="ECO:0000313" key="2">
    <source>
        <dbReference type="Proteomes" id="UP000504638"/>
    </source>
</evidence>
<dbReference type="RefSeq" id="XP_033533141.1">
    <property type="nucleotide sequence ID" value="XM_033683089.1"/>
</dbReference>
<keyword evidence="2" id="KW-1185">Reference proteome</keyword>
<dbReference type="GeneID" id="54423659"/>
<evidence type="ECO:0008006" key="4">
    <source>
        <dbReference type="Google" id="ProtNLM"/>
    </source>
</evidence>
<protein>
    <recommendedName>
        <fullName evidence="4">Fungal N-terminal domain-containing protein</fullName>
    </recommendedName>
</protein>
<evidence type="ECO:0000313" key="1">
    <source>
        <dbReference type="EMBL" id="KAF1811510.1"/>
    </source>
</evidence>
<dbReference type="EMBL" id="ML975161">
    <property type="protein sequence ID" value="KAF1811510.1"/>
    <property type="molecule type" value="Genomic_DNA"/>
</dbReference>
<reference evidence="3" key="3">
    <citation type="submission" date="2025-04" db="UniProtKB">
        <authorList>
            <consortium name="RefSeq"/>
        </authorList>
    </citation>
    <scope>IDENTIFICATION</scope>
    <source>
        <strain evidence="3">CBS 781.70</strain>
    </source>
</reference>
<accession>A0A6G1G0Q8</accession>
<reference evidence="1 3" key="1">
    <citation type="submission" date="2020-01" db="EMBL/GenBank/DDBJ databases">
        <authorList>
            <consortium name="DOE Joint Genome Institute"/>
            <person name="Haridas S."/>
            <person name="Albert R."/>
            <person name="Binder M."/>
            <person name="Bloem J."/>
            <person name="Labutti K."/>
            <person name="Salamov A."/>
            <person name="Andreopoulos B."/>
            <person name="Baker S.E."/>
            <person name="Barry K."/>
            <person name="Bills G."/>
            <person name="Bluhm B.H."/>
            <person name="Cannon C."/>
            <person name="Castanera R."/>
            <person name="Culley D.E."/>
            <person name="Daum C."/>
            <person name="Ezra D."/>
            <person name="Gonzalez J.B."/>
            <person name="Henrissat B."/>
            <person name="Kuo A."/>
            <person name="Liang C."/>
            <person name="Lipzen A."/>
            <person name="Lutzoni F."/>
            <person name="Magnuson J."/>
            <person name="Mondo S."/>
            <person name="Nolan M."/>
            <person name="Ohm R."/>
            <person name="Pangilinan J."/>
            <person name="Park H.-J."/>
            <person name="Ramirez L."/>
            <person name="Alfaro M."/>
            <person name="Sun H."/>
            <person name="Tritt A."/>
            <person name="Yoshinaga Y."/>
            <person name="Zwiers L.-H."/>
            <person name="Turgeon B.G."/>
            <person name="Goodwin S.B."/>
            <person name="Spatafora J.W."/>
            <person name="Crous P.W."/>
            <person name="Grigoriev I.V."/>
        </authorList>
    </citation>
    <scope>NUCLEOTIDE SEQUENCE</scope>
    <source>
        <strain evidence="1 3">CBS 781.70</strain>
    </source>
</reference>
<evidence type="ECO:0000313" key="3">
    <source>
        <dbReference type="RefSeq" id="XP_033533141.1"/>
    </source>
</evidence>
<proteinExistence type="predicted"/>
<gene>
    <name evidence="1 3" type="ORF">P152DRAFT_58387</name>
</gene>
<organism evidence="1">
    <name type="scientific">Eremomyces bilateralis CBS 781.70</name>
    <dbReference type="NCBI Taxonomy" id="1392243"/>
    <lineage>
        <taxon>Eukaryota</taxon>
        <taxon>Fungi</taxon>
        <taxon>Dikarya</taxon>
        <taxon>Ascomycota</taxon>
        <taxon>Pezizomycotina</taxon>
        <taxon>Dothideomycetes</taxon>
        <taxon>Dothideomycetes incertae sedis</taxon>
        <taxon>Eremomycetales</taxon>
        <taxon>Eremomycetaceae</taxon>
        <taxon>Eremomyces</taxon>
    </lineage>
</organism>
<dbReference type="OrthoDB" id="195446at2759"/>
<dbReference type="Proteomes" id="UP000504638">
    <property type="component" value="Unplaced"/>
</dbReference>
<sequence>MDPLSVTAGVIAILQLTGKVIQYLNDVRDAPKECQQCTIEASNLQSLLMSLRYLLEQGHTNDPWFTAVRALTVANGPLDQYKQTLEQLCSRVEIQNTTKMVKRQVLWKFIKAEVASILSRLERLKSLVSISLEMDHL</sequence>
<dbReference type="AlphaFoldDB" id="A0A6G1G0Q8"/>